<organism evidence="1 2">
    <name type="scientific">Candidatus Phytoplasma pruni</name>
    <dbReference type="NCBI Taxonomy" id="479893"/>
    <lineage>
        <taxon>Bacteria</taxon>
        <taxon>Bacillati</taxon>
        <taxon>Mycoplasmatota</taxon>
        <taxon>Mollicutes</taxon>
        <taxon>Acholeplasmatales</taxon>
        <taxon>Acholeplasmataceae</taxon>
        <taxon>Candidatus Phytoplasma</taxon>
        <taxon>16SrIII (X-disease group)</taxon>
    </lineage>
</organism>
<dbReference type="Proteomes" id="UP000568109">
    <property type="component" value="Unassembled WGS sequence"/>
</dbReference>
<protein>
    <submittedName>
        <fullName evidence="1">Uncharacterized protein</fullName>
    </submittedName>
</protein>
<keyword evidence="2" id="KW-1185">Reference proteome</keyword>
<feature type="non-terminal residue" evidence="1">
    <location>
        <position position="986"/>
    </location>
</feature>
<sequence>MSNSLSDSQIYREQKNITVEEVSDQTLRDKIQNQQNNKPHSSLHELTQAAKQLVDDRLTERANLRNQALSNSQTYREQQNITTEEVNDQFLKDAIKAKQTKTPTSTLEELTQEAKQLVDDRLTERKNLRDQALTDAQTYRTQQNITTEEVSDQNLRDAIQNQQTQTPTSTLEEITKVAKQLVDNRLLERTNLRNLALPAAQEYRQQQNITVEEVSDQFLKDAIKAKQTKTPTSTLEELTQEAKQLVDDRLTERKNLRDQALNDAQTYREKQSITVEEVSDEILRNAIQTKQNNEPTSILEELTQVAKQLVDDRITERVNLRNQAFSNSQTYREQKNITVEEVSDQTLRDKIQNQQTQTPTSTLEELTQVTKQLLDFTNHKKKMAFIKESLSICKNYREEKGFTPDEITDVNLTEVALAQLQSNPNSEKEEFVNSMKALIDLFTVETNETGKKITKWKNKTEDIKDWDIQYNNNENETKILKLKYDDQGKIINWIHEDTYTTSFDKKGRPIGLFRHKQNGDVEWENPQTTTIEYNQLKKTFKKYKQDGSVDWTHPKTYTVELFSDGKKLTKFLKHKENGDIHWNHENTYTCEYDQNHKVVNYFKYKENGDIHWNHEDTYTAEYKNNEKLVKRYNEDGSIDWTNVNTFTHEYDSDENLIKQLKYKANGDIHWDNENTFVREYDDNKNITKQITFKEDGKKDLEKIYNDDQNIISTFKYKENGDIHWNHEDTYTAEYKNNEKLVKRHNEDSSIDWTNDNTFTHEYDSDENLIKQLKYKANGDVHWNHEDTFTREYDKNKNITKQLKYKENGDIHWNHENTYGALCQNKKRKAKYKYKEDSTLDLEIVYNVNEKIIKKLKYKQDGEGSVSPHWDHEDTCTFDYDVNGKLWKKHSHKEDGGQDVTIEYDSDGNRIRSVKYKENGDIHWNHKDTYTVEYNDDNPNERLVKRHNEDSSIDWTNDNTFTHEYDSDENLIKQFKYKANGDTHWDH</sequence>
<reference evidence="1 2" key="1">
    <citation type="submission" date="2020-06" db="EMBL/GenBank/DDBJ databases">
        <title>Draft genome sequence of Candidatus Phytoplasma pruni (X-disease group, subgroup 16SrIII-B) strain ChTDIII from Argentina.</title>
        <authorList>
            <person name="Fernandez F.D."/>
            <person name="Zuebert C."/>
            <person name="Huettel B."/>
            <person name="Kube M."/>
            <person name="Conci L.R."/>
        </authorList>
    </citation>
    <scope>NUCLEOTIDE SEQUENCE [LARGE SCALE GENOMIC DNA]</scope>
    <source>
        <strain evidence="1 2">ChTDIII</strain>
    </source>
</reference>
<dbReference type="EMBL" id="JABUOH010000045">
    <property type="protein sequence ID" value="NWN45790.1"/>
    <property type="molecule type" value="Genomic_DNA"/>
</dbReference>
<gene>
    <name evidence="1" type="ORF">HR065_01700</name>
</gene>
<evidence type="ECO:0000313" key="2">
    <source>
        <dbReference type="Proteomes" id="UP000568109"/>
    </source>
</evidence>
<comment type="caution">
    <text evidence="1">The sequence shown here is derived from an EMBL/GenBank/DDBJ whole genome shotgun (WGS) entry which is preliminary data.</text>
</comment>
<proteinExistence type="predicted"/>
<name>A0A851HGN1_9MOLU</name>
<evidence type="ECO:0000313" key="1">
    <source>
        <dbReference type="EMBL" id="NWN45790.1"/>
    </source>
</evidence>
<dbReference type="AlphaFoldDB" id="A0A851HGN1"/>
<accession>A0A851HGN1</accession>